<evidence type="ECO:0000256" key="1">
    <source>
        <dbReference type="SAM" id="MobiDB-lite"/>
    </source>
</evidence>
<comment type="caution">
    <text evidence="3">The sequence shown here is derived from an EMBL/GenBank/DDBJ whole genome shotgun (WGS) entry which is preliminary data.</text>
</comment>
<feature type="domain" description="LysM" evidence="2">
    <location>
        <begin position="12"/>
        <end position="57"/>
    </location>
</feature>
<dbReference type="CDD" id="cd00118">
    <property type="entry name" value="LysM"/>
    <property type="match status" value="1"/>
</dbReference>
<dbReference type="AlphaFoldDB" id="A0A133KX95"/>
<dbReference type="InterPro" id="IPR014248">
    <property type="entry name" value="Spore_coat_assembly_SafA"/>
</dbReference>
<dbReference type="PATRIC" id="fig|1398.22.peg.996"/>
<dbReference type="SUPFAM" id="SSF54106">
    <property type="entry name" value="LysM domain"/>
    <property type="match status" value="1"/>
</dbReference>
<dbReference type="SMART" id="SM00257">
    <property type="entry name" value="LysM"/>
    <property type="match status" value="1"/>
</dbReference>
<dbReference type="InterPro" id="IPR018392">
    <property type="entry name" value="LysM"/>
</dbReference>
<dbReference type="NCBIfam" id="TIGR02899">
    <property type="entry name" value="spore_safA"/>
    <property type="match status" value="1"/>
</dbReference>
<feature type="region of interest" description="Disordered" evidence="1">
    <location>
        <begin position="379"/>
        <end position="433"/>
    </location>
</feature>
<accession>A0A133KX95</accession>
<name>A0A133KX95_HEYCO</name>
<dbReference type="EMBL" id="LRPN01000032">
    <property type="protein sequence ID" value="KWZ84198.1"/>
    <property type="molecule type" value="Genomic_DNA"/>
</dbReference>
<proteinExistence type="predicted"/>
<reference evidence="4" key="1">
    <citation type="submission" date="2016-01" db="EMBL/GenBank/DDBJ databases">
        <authorList>
            <person name="Mitreva M."/>
            <person name="Pepin K.H."/>
            <person name="Mihindukulasuriya K.A."/>
            <person name="Fulton R."/>
            <person name="Fronick C."/>
            <person name="O'Laughlin M."/>
            <person name="Miner T."/>
            <person name="Herter B."/>
            <person name="Rosa B.A."/>
            <person name="Cordes M."/>
            <person name="Tomlinson C."/>
            <person name="Wollam A."/>
            <person name="Palsikar V.B."/>
            <person name="Mardis E.R."/>
            <person name="Wilson R.K."/>
        </authorList>
    </citation>
    <scope>NUCLEOTIDE SEQUENCE [LARGE SCALE GENOMIC DNA]</scope>
    <source>
        <strain evidence="4">GED7749B</strain>
    </source>
</reference>
<dbReference type="PROSITE" id="PS51782">
    <property type="entry name" value="LYSM"/>
    <property type="match status" value="1"/>
</dbReference>
<feature type="compositionally biased region" description="Low complexity" evidence="1">
    <location>
        <begin position="290"/>
        <end position="300"/>
    </location>
</feature>
<evidence type="ECO:0000313" key="3">
    <source>
        <dbReference type="EMBL" id="KWZ84198.1"/>
    </source>
</evidence>
<evidence type="ECO:0000313" key="4">
    <source>
        <dbReference type="Proteomes" id="UP000070376"/>
    </source>
</evidence>
<evidence type="ECO:0000259" key="2">
    <source>
        <dbReference type="PROSITE" id="PS51782"/>
    </source>
</evidence>
<sequence length="433" mass="47868">MDLSLEEGKCVKIHIVQKGDTLWKIAKKYGADFDELKKLNAQLSNPEMIMPGMKIKVPTTGGMVKKETHTGHAGYTGHAGAKEMPLVTHPYEQMPEAKMPVAKEMPVPKEVPKAPAPKETQVKEKVVEKKETIYKPVMPQPVIPEIDIHNYYVTNMAEIETHTAAPPPKHHESESSESVHYTMPVKEECPEMYVPYNPCPPVMPVYDCGCGGGDMHAGFFPPPYSMPYPQVPYPMPYPMAYPQMPAMAAPTGFTQIPAMAAPAGFMPQQQPAWHEGQQVMPGYEWEEESSSSSPYPYGPGMQAGVSAQHPAAAPQWGAQQAPLYGAASESSAYMPQYMPPQPMPQYAPYPPHQQPCGCQKQPYAGMQEPYGMAPQPYGMQEPFGGMPQPPYGMSQPPYGMQEPYGMQAPFGYDRGEKTDQPQEKRDPSGEEEK</sequence>
<protein>
    <submittedName>
        <fullName evidence="3">LysM domain protein</fullName>
    </submittedName>
</protein>
<dbReference type="Proteomes" id="UP000070376">
    <property type="component" value="Unassembled WGS sequence"/>
</dbReference>
<feature type="region of interest" description="Disordered" evidence="1">
    <location>
        <begin position="284"/>
        <end position="306"/>
    </location>
</feature>
<dbReference type="InterPro" id="IPR036779">
    <property type="entry name" value="LysM_dom_sf"/>
</dbReference>
<organism evidence="3 4">
    <name type="scientific">Heyndrickxia coagulans</name>
    <name type="common">Weizmannia coagulans</name>
    <dbReference type="NCBI Taxonomy" id="1398"/>
    <lineage>
        <taxon>Bacteria</taxon>
        <taxon>Bacillati</taxon>
        <taxon>Bacillota</taxon>
        <taxon>Bacilli</taxon>
        <taxon>Bacillales</taxon>
        <taxon>Bacillaceae</taxon>
        <taxon>Heyndrickxia</taxon>
    </lineage>
</organism>
<dbReference type="Pfam" id="PF01476">
    <property type="entry name" value="LysM"/>
    <property type="match status" value="1"/>
</dbReference>
<feature type="compositionally biased region" description="Basic and acidic residues" evidence="1">
    <location>
        <begin position="413"/>
        <end position="433"/>
    </location>
</feature>
<dbReference type="Gene3D" id="3.10.350.10">
    <property type="entry name" value="LysM domain"/>
    <property type="match status" value="1"/>
</dbReference>
<gene>
    <name evidence="3" type="ORF">HMPREF3213_00987</name>
</gene>